<sequence>MPTVQDEQNSSRLGLLMRRQPVQARGAATVTAILDACEALLTDRDYDSVTTARIAESAGIPIGSFYQYFPDKRSVVRALALRGTERLLAEVEQYFDNGTPEDWRETVVGVLAVYDRIRRRDPSLGRVGFVDMLDNHLVDPEEDHHRVLADQLGALFATRYRIRRSAAYKLAFQMAVESGGALLRLAERGPARQRKQLIAGAQEVVVTVLAKVLDQE</sequence>
<dbReference type="InterPro" id="IPR009057">
    <property type="entry name" value="Homeodomain-like_sf"/>
</dbReference>
<evidence type="ECO:0000313" key="4">
    <source>
        <dbReference type="EMBL" id="MBA8927445.1"/>
    </source>
</evidence>
<dbReference type="EMBL" id="JACJID010000003">
    <property type="protein sequence ID" value="MBA8927445.1"/>
    <property type="molecule type" value="Genomic_DNA"/>
</dbReference>
<dbReference type="InterPro" id="IPR041674">
    <property type="entry name" value="TetR_C_22"/>
</dbReference>
<evidence type="ECO:0000313" key="5">
    <source>
        <dbReference type="Proteomes" id="UP000517916"/>
    </source>
</evidence>
<feature type="domain" description="HTH tetR-type" evidence="3">
    <location>
        <begin position="27"/>
        <end position="87"/>
    </location>
</feature>
<dbReference type="Gene3D" id="1.10.357.10">
    <property type="entry name" value="Tetracycline Repressor, domain 2"/>
    <property type="match status" value="1"/>
</dbReference>
<evidence type="ECO:0000259" key="3">
    <source>
        <dbReference type="PROSITE" id="PS50977"/>
    </source>
</evidence>
<keyword evidence="1 2" id="KW-0238">DNA-binding</keyword>
<dbReference type="Proteomes" id="UP000517916">
    <property type="component" value="Unassembled WGS sequence"/>
</dbReference>
<gene>
    <name evidence="4" type="ORF">BC739_004651</name>
</gene>
<keyword evidence="5" id="KW-1185">Reference proteome</keyword>
<accession>A0ABR6BKL5</accession>
<dbReference type="Pfam" id="PF00440">
    <property type="entry name" value="TetR_N"/>
    <property type="match status" value="1"/>
</dbReference>
<dbReference type="SUPFAM" id="SSF46689">
    <property type="entry name" value="Homeodomain-like"/>
    <property type="match status" value="1"/>
</dbReference>
<dbReference type="PROSITE" id="PS50977">
    <property type="entry name" value="HTH_TETR_2"/>
    <property type="match status" value="1"/>
</dbReference>
<dbReference type="InterPro" id="IPR001647">
    <property type="entry name" value="HTH_TetR"/>
</dbReference>
<evidence type="ECO:0000256" key="1">
    <source>
        <dbReference type="ARBA" id="ARBA00023125"/>
    </source>
</evidence>
<proteinExistence type="predicted"/>
<dbReference type="InterPro" id="IPR050109">
    <property type="entry name" value="HTH-type_TetR-like_transc_reg"/>
</dbReference>
<feature type="DNA-binding region" description="H-T-H motif" evidence="2">
    <location>
        <begin position="50"/>
        <end position="69"/>
    </location>
</feature>
<reference evidence="4 5" key="1">
    <citation type="submission" date="2020-08" db="EMBL/GenBank/DDBJ databases">
        <title>Genomic Encyclopedia of Archaeal and Bacterial Type Strains, Phase II (KMG-II): from individual species to whole genera.</title>
        <authorList>
            <person name="Goeker M."/>
        </authorList>
    </citation>
    <scope>NUCLEOTIDE SEQUENCE [LARGE SCALE GENOMIC DNA]</scope>
    <source>
        <strain evidence="4 5">DSM 43850</strain>
    </source>
</reference>
<protein>
    <submittedName>
        <fullName evidence="4">AcrR family transcriptional regulator</fullName>
    </submittedName>
</protein>
<name>A0ABR6BKL5_9PSEU</name>
<dbReference type="PANTHER" id="PTHR30055:SF226">
    <property type="entry name" value="HTH-TYPE TRANSCRIPTIONAL REGULATOR PKSA"/>
    <property type="match status" value="1"/>
</dbReference>
<dbReference type="Pfam" id="PF17928">
    <property type="entry name" value="TetR_C_22"/>
    <property type="match status" value="1"/>
</dbReference>
<comment type="caution">
    <text evidence="4">The sequence shown here is derived from an EMBL/GenBank/DDBJ whole genome shotgun (WGS) entry which is preliminary data.</text>
</comment>
<organism evidence="4 5">
    <name type="scientific">Kutzneria viridogrisea</name>
    <dbReference type="NCBI Taxonomy" id="47990"/>
    <lineage>
        <taxon>Bacteria</taxon>
        <taxon>Bacillati</taxon>
        <taxon>Actinomycetota</taxon>
        <taxon>Actinomycetes</taxon>
        <taxon>Pseudonocardiales</taxon>
        <taxon>Pseudonocardiaceae</taxon>
        <taxon>Kutzneria</taxon>
    </lineage>
</organism>
<dbReference type="PRINTS" id="PR00455">
    <property type="entry name" value="HTHTETR"/>
</dbReference>
<evidence type="ECO:0000256" key="2">
    <source>
        <dbReference type="PROSITE-ProRule" id="PRU00335"/>
    </source>
</evidence>
<dbReference type="PANTHER" id="PTHR30055">
    <property type="entry name" value="HTH-TYPE TRANSCRIPTIONAL REGULATOR RUTR"/>
    <property type="match status" value="1"/>
</dbReference>